<feature type="signal peptide" evidence="1">
    <location>
        <begin position="1"/>
        <end position="20"/>
    </location>
</feature>
<dbReference type="GeneID" id="66553330"/>
<evidence type="ECO:0000313" key="3">
    <source>
        <dbReference type="Proteomes" id="UP000006394"/>
    </source>
</evidence>
<dbReference type="HOGENOM" id="CLU_882142_0_0_10"/>
<evidence type="ECO:0000313" key="2">
    <source>
        <dbReference type="EMBL" id="CAL44282.1"/>
    </source>
</evidence>
<keyword evidence="1" id="KW-0732">Signal</keyword>
<sequence>MINRIKLILPFLILAISANAQISISNVKDIEKVKGTTTYITMNDPNDAVSLKYAEIFKKYWTFSKIEFIKYADINKYLNANSSFLNLGGYTTNVESYKLYSNGSRNLGIKWENTHLYLELWTCSEKFLKKKGDSSKEFKEKDKNQIARLELYTDFQTLRTPENLFLTNFGCENHIRNWGEGLLKNHLQNMIMYLEMGKEKSLYSPIINDSEIKKLQNKTLYIPDYAFTKFNAFTGDESKKHDEKELLEDYKPKYQVISTKELNEKILKNEEPFFYLQYIKSSTDKYVSVINSQTGEVVYSSYSPASYNLKSGDLKDLSKKISK</sequence>
<organism evidence="2 3">
    <name type="scientific">Flavobacterium psychrophilum (strain ATCC 49511 / DSM 21280 / CIP 103535 / JIP02/86)</name>
    <dbReference type="NCBI Taxonomy" id="402612"/>
    <lineage>
        <taxon>Bacteria</taxon>
        <taxon>Pseudomonadati</taxon>
        <taxon>Bacteroidota</taxon>
        <taxon>Flavobacteriia</taxon>
        <taxon>Flavobacteriales</taxon>
        <taxon>Flavobacteriaceae</taxon>
        <taxon>Flavobacterium</taxon>
    </lineage>
</organism>
<accession>A6H1Q8</accession>
<dbReference type="KEGG" id="fps:FP2226"/>
<reference evidence="2 3" key="1">
    <citation type="journal article" date="2007" name="Nat. Biotechnol.">
        <title>Complete genome sequence of the fish pathogen Flavobacterium psychrophilum.</title>
        <authorList>
            <person name="Duchaud E."/>
            <person name="Boussaha M."/>
            <person name="Loux V."/>
            <person name="Bernardet J.F."/>
            <person name="Michel C."/>
            <person name="Kerouault B."/>
            <person name="Mondot S."/>
            <person name="Nicolas P."/>
            <person name="Bossy R."/>
            <person name="Caron C."/>
            <person name="Bessieres P."/>
            <person name="Gibrat J.F."/>
            <person name="Claverol S."/>
            <person name="Dumetz F."/>
            <person name="Le Henaff M."/>
            <person name="Benmansour A."/>
        </authorList>
    </citation>
    <scope>NUCLEOTIDE SEQUENCE [LARGE SCALE GENOMIC DNA]</scope>
    <source>
        <strain evidence="3">ATCC 49511 / DSM 21280 / CIP 103535 / JIP02/86</strain>
    </source>
</reference>
<gene>
    <name evidence="2" type="ordered locus">FP2226</name>
</gene>
<dbReference type="AlphaFoldDB" id="A6H1Q8"/>
<proteinExistence type="predicted"/>
<dbReference type="EMBL" id="AM398681">
    <property type="protein sequence ID" value="CAL44282.1"/>
    <property type="molecule type" value="Genomic_DNA"/>
</dbReference>
<dbReference type="OrthoDB" id="668115at2"/>
<evidence type="ECO:0000256" key="1">
    <source>
        <dbReference type="SAM" id="SignalP"/>
    </source>
</evidence>
<dbReference type="EnsemblBacteria" id="CAL44282">
    <property type="protein sequence ID" value="CAL44282"/>
    <property type="gene ID" value="FP2226"/>
</dbReference>
<dbReference type="Proteomes" id="UP000006394">
    <property type="component" value="Chromosome"/>
</dbReference>
<dbReference type="PATRIC" id="fig|402612.5.peg.2276"/>
<dbReference type="STRING" id="402612.FP2226"/>
<dbReference type="RefSeq" id="WP_011964316.1">
    <property type="nucleotide sequence ID" value="NC_009613.3"/>
</dbReference>
<dbReference type="eggNOG" id="ENOG502Z80H">
    <property type="taxonomic scope" value="Bacteria"/>
</dbReference>
<name>A6H1Q8_FLAPJ</name>
<keyword evidence="3" id="KW-1185">Reference proteome</keyword>
<feature type="chain" id="PRO_5002694486" evidence="1">
    <location>
        <begin position="21"/>
        <end position="323"/>
    </location>
</feature>
<protein>
    <submittedName>
        <fullName evidence="2">Uncharacterized protein</fullName>
    </submittedName>
</protein>